<dbReference type="EMBL" id="MU157827">
    <property type="protein sequence ID" value="KAF9534080.1"/>
    <property type="molecule type" value="Genomic_DNA"/>
</dbReference>
<dbReference type="GO" id="GO:0008474">
    <property type="term" value="F:palmitoyl-(protein) hydrolase activity"/>
    <property type="evidence" value="ECO:0007669"/>
    <property type="project" value="TreeGrafter"/>
</dbReference>
<reference evidence="2" key="1">
    <citation type="submission" date="2020-11" db="EMBL/GenBank/DDBJ databases">
        <authorList>
            <consortium name="DOE Joint Genome Institute"/>
            <person name="Ahrendt S."/>
            <person name="Riley R."/>
            <person name="Andreopoulos W."/>
            <person name="Labutti K."/>
            <person name="Pangilinan J."/>
            <person name="Ruiz-Duenas F.J."/>
            <person name="Barrasa J.M."/>
            <person name="Sanchez-Garcia M."/>
            <person name="Camarero S."/>
            <person name="Miyauchi S."/>
            <person name="Serrano A."/>
            <person name="Linde D."/>
            <person name="Babiker R."/>
            <person name="Drula E."/>
            <person name="Ayuso-Fernandez I."/>
            <person name="Pacheco R."/>
            <person name="Padilla G."/>
            <person name="Ferreira P."/>
            <person name="Barriuso J."/>
            <person name="Kellner H."/>
            <person name="Castanera R."/>
            <person name="Alfaro M."/>
            <person name="Ramirez L."/>
            <person name="Pisabarro A.G."/>
            <person name="Kuo A."/>
            <person name="Tritt A."/>
            <person name="Lipzen A."/>
            <person name="He G."/>
            <person name="Yan M."/>
            <person name="Ng V."/>
            <person name="Cullen D."/>
            <person name="Martin F."/>
            <person name="Rosso M.-N."/>
            <person name="Henrissat B."/>
            <person name="Hibbett D."/>
            <person name="Martinez A.T."/>
            <person name="Grigoriev I.V."/>
        </authorList>
    </citation>
    <scope>NUCLEOTIDE SEQUENCE</scope>
    <source>
        <strain evidence="2">CBS 506.95</strain>
    </source>
</reference>
<dbReference type="SUPFAM" id="SSF53474">
    <property type="entry name" value="alpha/beta-Hydrolases"/>
    <property type="match status" value="1"/>
</dbReference>
<keyword evidence="2" id="KW-0378">Hydrolase</keyword>
<organism evidence="2 3">
    <name type="scientific">Crepidotus variabilis</name>
    <dbReference type="NCBI Taxonomy" id="179855"/>
    <lineage>
        <taxon>Eukaryota</taxon>
        <taxon>Fungi</taxon>
        <taxon>Dikarya</taxon>
        <taxon>Basidiomycota</taxon>
        <taxon>Agaricomycotina</taxon>
        <taxon>Agaricomycetes</taxon>
        <taxon>Agaricomycetidae</taxon>
        <taxon>Agaricales</taxon>
        <taxon>Agaricineae</taxon>
        <taxon>Crepidotaceae</taxon>
        <taxon>Crepidotus</taxon>
    </lineage>
</organism>
<keyword evidence="3" id="KW-1185">Reference proteome</keyword>
<evidence type="ECO:0000313" key="2">
    <source>
        <dbReference type="EMBL" id="KAF9534080.1"/>
    </source>
</evidence>
<dbReference type="Proteomes" id="UP000807306">
    <property type="component" value="Unassembled WGS sequence"/>
</dbReference>
<dbReference type="InterPro" id="IPR029058">
    <property type="entry name" value="AB_hydrolase_fold"/>
</dbReference>
<proteinExistence type="predicted"/>
<gene>
    <name evidence="2" type="ORF">CPB83DRAFT_902741</name>
</gene>
<accession>A0A9P6JW27</accession>
<dbReference type="Pfam" id="PF12146">
    <property type="entry name" value="Hydrolase_4"/>
    <property type="match status" value="1"/>
</dbReference>
<evidence type="ECO:0000313" key="3">
    <source>
        <dbReference type="Proteomes" id="UP000807306"/>
    </source>
</evidence>
<feature type="domain" description="Serine aminopeptidase S33" evidence="1">
    <location>
        <begin position="58"/>
        <end position="174"/>
    </location>
</feature>
<dbReference type="OrthoDB" id="10249433at2759"/>
<dbReference type="InterPro" id="IPR022742">
    <property type="entry name" value="Hydrolase_4"/>
</dbReference>
<dbReference type="AlphaFoldDB" id="A0A9P6JW27"/>
<evidence type="ECO:0000259" key="1">
    <source>
        <dbReference type="Pfam" id="PF12146"/>
    </source>
</evidence>
<dbReference type="PANTHER" id="PTHR12277:SF81">
    <property type="entry name" value="PROTEIN ABHD13"/>
    <property type="match status" value="1"/>
</dbReference>
<dbReference type="Gene3D" id="3.40.50.1820">
    <property type="entry name" value="alpha/beta hydrolase"/>
    <property type="match status" value="1"/>
</dbReference>
<dbReference type="GO" id="GO:0016020">
    <property type="term" value="C:membrane"/>
    <property type="evidence" value="ECO:0007669"/>
    <property type="project" value="TreeGrafter"/>
</dbReference>
<comment type="caution">
    <text evidence="2">The sequence shown here is derived from an EMBL/GenBank/DDBJ whole genome shotgun (WGS) entry which is preliminary data.</text>
</comment>
<sequence>MSRAARSALIPHVEAIRRLAIAQKVYKPKIPYEDVELVTKDKVKLRCFLIPEAEEKSLRGTVILFHGNAMNHGDIVEPHAVKFRKMGFSVLTQEYRGYGLSEGTPSESGLRMDAQAGLDFVSNHARLGKHPIVIFGQSLGGAVAIDVTSRNPSAISALIVENTFSSVPSLIRDWSMGRFLGLFITDRWMSADKISGLPSNLPILMMSGLRDEVIPPNEVEKLWKVAETRRVKKPYQWLRFSSKPSEDSEAYQPPEKDVFQTFTNGNHNNTYLQHGYWESVRDFLKDVVPHPSR</sequence>
<dbReference type="PANTHER" id="PTHR12277">
    <property type="entry name" value="ALPHA/BETA HYDROLASE DOMAIN-CONTAINING PROTEIN"/>
    <property type="match status" value="1"/>
</dbReference>
<protein>
    <submittedName>
        <fullName evidence="2">Alpha/Beta hydrolase protein</fullName>
    </submittedName>
</protein>
<name>A0A9P6JW27_9AGAR</name>